<proteinExistence type="predicted"/>
<dbReference type="RefSeq" id="WP_245118922.1">
    <property type="nucleotide sequence ID" value="NZ_CP095061.1"/>
</dbReference>
<dbReference type="Proteomes" id="UP000830401">
    <property type="component" value="Chromosome"/>
</dbReference>
<gene>
    <name evidence="1" type="ORF">MUN86_15245</name>
</gene>
<evidence type="ECO:0000313" key="2">
    <source>
        <dbReference type="Proteomes" id="UP000830401"/>
    </source>
</evidence>
<sequence>MASVLTSTHLDISFVLKTIATIRLGVGSVTCGLLLAGCSPSYFMTTKLSRPSGLWPTGYARSDKPIADSVVVRLGFVRYEQQELVFEADVRNVSSRSVVVAPETFYYLPIATTPMASVAPATNFPTRVAAINPELRLAQLATRLAEETDLATKVSLWELFTTVSNLAENNPSKKKETEVQVQEREQRHRQVSAYFAEQYELHAVQADKLFEIKQSLEYRLLRTTTLEPGQHTRGYVCFPRTDAANLLQVVAALAGHSVTFDFVQKVGVQQGRPVNLAVEAK</sequence>
<organism evidence="1 2">
    <name type="scientific">Hymenobacter volaticus</name>
    <dbReference type="NCBI Taxonomy" id="2932254"/>
    <lineage>
        <taxon>Bacteria</taxon>
        <taxon>Pseudomonadati</taxon>
        <taxon>Bacteroidota</taxon>
        <taxon>Cytophagia</taxon>
        <taxon>Cytophagales</taxon>
        <taxon>Hymenobacteraceae</taxon>
        <taxon>Hymenobacter</taxon>
    </lineage>
</organism>
<evidence type="ECO:0000313" key="1">
    <source>
        <dbReference type="EMBL" id="UOQ64912.1"/>
    </source>
</evidence>
<reference evidence="1" key="1">
    <citation type="submission" date="2022-04" db="EMBL/GenBank/DDBJ databases">
        <title>Hymenobacter sp. isolated from the air.</title>
        <authorList>
            <person name="Won M."/>
            <person name="Lee C.-M."/>
            <person name="Woen H.-Y."/>
            <person name="Kwon S.-W."/>
        </authorList>
    </citation>
    <scope>NUCLEOTIDE SEQUENCE</scope>
    <source>
        <strain evidence="1">5420S-77</strain>
    </source>
</reference>
<protein>
    <submittedName>
        <fullName evidence="1">Uncharacterized protein</fullName>
    </submittedName>
</protein>
<name>A0ABY4G284_9BACT</name>
<accession>A0ABY4G284</accession>
<dbReference type="EMBL" id="CP095061">
    <property type="protein sequence ID" value="UOQ64912.1"/>
    <property type="molecule type" value="Genomic_DNA"/>
</dbReference>
<keyword evidence="2" id="KW-1185">Reference proteome</keyword>